<organism evidence="12 13">
    <name type="scientific">Alteromonas alba</name>
    <dbReference type="NCBI Taxonomy" id="2079529"/>
    <lineage>
        <taxon>Bacteria</taxon>
        <taxon>Pseudomonadati</taxon>
        <taxon>Pseudomonadota</taxon>
        <taxon>Gammaproteobacteria</taxon>
        <taxon>Alteromonadales</taxon>
        <taxon>Alteromonadaceae</taxon>
        <taxon>Alteromonas/Salinimonas group</taxon>
        <taxon>Alteromonas</taxon>
    </lineage>
</organism>
<evidence type="ECO:0000256" key="1">
    <source>
        <dbReference type="ARBA" id="ARBA00004651"/>
    </source>
</evidence>
<keyword evidence="13" id="KW-1185">Reference proteome</keyword>
<evidence type="ECO:0000256" key="4">
    <source>
        <dbReference type="ARBA" id="ARBA00022989"/>
    </source>
</evidence>
<name>A0A2S9V8M1_9ALTE</name>
<dbReference type="InterPro" id="IPR004089">
    <property type="entry name" value="MCPsignal_dom"/>
</dbReference>
<dbReference type="SMART" id="SM00283">
    <property type="entry name" value="MA"/>
    <property type="match status" value="1"/>
</dbReference>
<dbReference type="InterPro" id="IPR003660">
    <property type="entry name" value="HAMP_dom"/>
</dbReference>
<dbReference type="EMBL" id="PVNP01000161">
    <property type="protein sequence ID" value="PRO72773.1"/>
    <property type="molecule type" value="Genomic_DNA"/>
</dbReference>
<evidence type="ECO:0000259" key="10">
    <source>
        <dbReference type="PROSITE" id="PS50111"/>
    </source>
</evidence>
<keyword evidence="4 9" id="KW-1133">Transmembrane helix</keyword>
<dbReference type="SUPFAM" id="SSF58104">
    <property type="entry name" value="Methyl-accepting chemotaxis protein (MCP) signaling domain"/>
    <property type="match status" value="1"/>
</dbReference>
<dbReference type="AlphaFoldDB" id="A0A2S9V8M1"/>
<dbReference type="FunFam" id="1.10.287.950:FF:000001">
    <property type="entry name" value="Methyl-accepting chemotaxis sensory transducer"/>
    <property type="match status" value="1"/>
</dbReference>
<dbReference type="PANTHER" id="PTHR32089">
    <property type="entry name" value="METHYL-ACCEPTING CHEMOTAXIS PROTEIN MCPB"/>
    <property type="match status" value="1"/>
</dbReference>
<dbReference type="Pfam" id="PF00672">
    <property type="entry name" value="HAMP"/>
    <property type="match status" value="1"/>
</dbReference>
<evidence type="ECO:0000256" key="7">
    <source>
        <dbReference type="ARBA" id="ARBA00029447"/>
    </source>
</evidence>
<evidence type="ECO:0000256" key="3">
    <source>
        <dbReference type="ARBA" id="ARBA00022692"/>
    </source>
</evidence>
<dbReference type="GO" id="GO:0006935">
    <property type="term" value="P:chemotaxis"/>
    <property type="evidence" value="ECO:0007669"/>
    <property type="project" value="UniProtKB-ARBA"/>
</dbReference>
<sequence length="545" mass="59401">MGSVNHWLGQLRISVKLIIIILIASITLIWLQVDSALDMKRLLIEERKSQAEHLLLSLHSQLEAITQDKSLSPEQQKQYIKNAVKHARYGKSGYFFAFDDNGLMVMHPIATDLNDQPMLSHSKAYISDTFGKFVDTIRQRDQGFATYQWPKPGSSEQESKTSFVKRLSQWGWAVGTGVYFADIEEQFQNALLAIAIKSTICILLLWTVAGLIARNIVKPLNSLGVNIASVSQSRDLTNQFTVKGKDELSVVAHSFNSLTSDFKSVLHNISENTFSLASQAEELAAVTSQIEQGLVQQKSDTSTVNQQVAQLHTAAEHIMSITEEAIQSVSETSDMSQACVADLDLTVNKITQIDSIVGTTQDSVQALQVSSKQIGTVLDVINGIAEQTNLLALNAAIEAARAGEQGRGFAVVADEVRALASKTQQSTLNIKQIIDDIHKSVDSTVTNMADCRQSTEEGKEIGQQCRQTLLQMNEKIEALAAAHGTISHAANNQNLAVADVSKSAFSIASVSEQTSLGASQTQVASRELSEMSQLLNQLVGQFKVA</sequence>
<dbReference type="Proteomes" id="UP000238949">
    <property type="component" value="Unassembled WGS sequence"/>
</dbReference>
<dbReference type="SMART" id="SM01049">
    <property type="entry name" value="Cache_2"/>
    <property type="match status" value="1"/>
</dbReference>
<evidence type="ECO:0000256" key="8">
    <source>
        <dbReference type="PROSITE-ProRule" id="PRU00284"/>
    </source>
</evidence>
<feature type="domain" description="Methyl-accepting transducer" evidence="10">
    <location>
        <begin position="272"/>
        <end position="508"/>
    </location>
</feature>
<keyword evidence="6 8" id="KW-0807">Transducer</keyword>
<dbReference type="Pfam" id="PF00015">
    <property type="entry name" value="MCPsignal"/>
    <property type="match status" value="1"/>
</dbReference>
<evidence type="ECO:0000256" key="9">
    <source>
        <dbReference type="SAM" id="Phobius"/>
    </source>
</evidence>
<dbReference type="PANTHER" id="PTHR32089:SF119">
    <property type="entry name" value="METHYL-ACCEPTING CHEMOTAXIS PROTEIN CTPL"/>
    <property type="match status" value="1"/>
</dbReference>
<dbReference type="Pfam" id="PF08269">
    <property type="entry name" value="dCache_2"/>
    <property type="match status" value="1"/>
</dbReference>
<reference evidence="13" key="1">
    <citation type="journal article" date="2020" name="Int. J. Syst. Evol. Microbiol.">
        <title>Alteromonas alba sp. nov., a marine bacterium isolated from the seawater of the West Pacific Ocean.</title>
        <authorList>
            <person name="Sun C."/>
            <person name="Wu Y.-H."/>
            <person name="Xamxidin M."/>
            <person name="Cheng H."/>
            <person name="Xu X.-W."/>
        </authorList>
    </citation>
    <scope>NUCLEOTIDE SEQUENCE [LARGE SCALE GENOMIC DNA]</scope>
    <source>
        <strain evidence="13">190</strain>
    </source>
</reference>
<dbReference type="PROSITE" id="PS50111">
    <property type="entry name" value="CHEMOTAXIS_TRANSDUC_2"/>
    <property type="match status" value="1"/>
</dbReference>
<evidence type="ECO:0000256" key="2">
    <source>
        <dbReference type="ARBA" id="ARBA00022475"/>
    </source>
</evidence>
<evidence type="ECO:0000256" key="5">
    <source>
        <dbReference type="ARBA" id="ARBA00023136"/>
    </source>
</evidence>
<dbReference type="GO" id="GO:0005886">
    <property type="term" value="C:plasma membrane"/>
    <property type="evidence" value="ECO:0007669"/>
    <property type="project" value="UniProtKB-SubCell"/>
</dbReference>
<evidence type="ECO:0000313" key="13">
    <source>
        <dbReference type="Proteomes" id="UP000238949"/>
    </source>
</evidence>
<keyword evidence="3 9" id="KW-0812">Transmembrane</keyword>
<keyword evidence="5 9" id="KW-0472">Membrane</keyword>
<evidence type="ECO:0000256" key="6">
    <source>
        <dbReference type="ARBA" id="ARBA00023224"/>
    </source>
</evidence>
<dbReference type="OrthoDB" id="2489132at2"/>
<feature type="transmembrane region" description="Helical" evidence="9">
    <location>
        <begin position="13"/>
        <end position="31"/>
    </location>
</feature>
<dbReference type="Gene3D" id="1.10.287.950">
    <property type="entry name" value="Methyl-accepting chemotaxis protein"/>
    <property type="match status" value="1"/>
</dbReference>
<evidence type="ECO:0000313" key="12">
    <source>
        <dbReference type="EMBL" id="PRO72773.1"/>
    </source>
</evidence>
<feature type="domain" description="HAMP" evidence="11">
    <location>
        <begin position="214"/>
        <end position="267"/>
    </location>
</feature>
<comment type="caution">
    <text evidence="12">The sequence shown here is derived from an EMBL/GenBank/DDBJ whole genome shotgun (WGS) entry which is preliminary data.</text>
</comment>
<protein>
    <submittedName>
        <fullName evidence="12">Methyl-accepting chemotaxis protein</fullName>
    </submittedName>
</protein>
<evidence type="ECO:0000259" key="11">
    <source>
        <dbReference type="PROSITE" id="PS50885"/>
    </source>
</evidence>
<dbReference type="InterPro" id="IPR033480">
    <property type="entry name" value="sCache_2"/>
</dbReference>
<gene>
    <name evidence="12" type="ORF">C6Y40_14940</name>
</gene>
<dbReference type="PROSITE" id="PS50885">
    <property type="entry name" value="HAMP"/>
    <property type="match status" value="1"/>
</dbReference>
<comment type="similarity">
    <text evidence="7">Belongs to the methyl-accepting chemotaxis (MCP) protein family.</text>
</comment>
<keyword evidence="2" id="KW-1003">Cell membrane</keyword>
<dbReference type="InterPro" id="IPR004010">
    <property type="entry name" value="Double_Cache_2"/>
</dbReference>
<proteinExistence type="inferred from homology"/>
<accession>A0A2S9V8M1</accession>
<comment type="subcellular location">
    <subcellularLocation>
        <location evidence="1">Cell membrane</location>
        <topology evidence="1">Multi-pass membrane protein</topology>
    </subcellularLocation>
</comment>
<dbReference type="Gene3D" id="3.30.450.20">
    <property type="entry name" value="PAS domain"/>
    <property type="match status" value="1"/>
</dbReference>
<dbReference type="GO" id="GO:0007165">
    <property type="term" value="P:signal transduction"/>
    <property type="evidence" value="ECO:0007669"/>
    <property type="project" value="UniProtKB-KW"/>
</dbReference>